<dbReference type="Gene3D" id="3.30.200.20">
    <property type="entry name" value="Phosphorylase Kinase, domain 1"/>
    <property type="match status" value="1"/>
</dbReference>
<gene>
    <name evidence="15" type="ORF">POPTR_003G131850</name>
</gene>
<keyword evidence="6 11" id="KW-0547">Nucleotide-binding</keyword>
<reference evidence="15 16" key="1">
    <citation type="journal article" date="2006" name="Science">
        <title>The genome of black cottonwood, Populus trichocarpa (Torr. &amp; Gray).</title>
        <authorList>
            <person name="Tuskan G.A."/>
            <person name="Difazio S."/>
            <person name="Jansson S."/>
            <person name="Bohlmann J."/>
            <person name="Grigoriev I."/>
            <person name="Hellsten U."/>
            <person name="Putnam N."/>
            <person name="Ralph S."/>
            <person name="Rombauts S."/>
            <person name="Salamov A."/>
            <person name="Schein J."/>
            <person name="Sterck L."/>
            <person name="Aerts A."/>
            <person name="Bhalerao R.R."/>
            <person name="Bhalerao R.P."/>
            <person name="Blaudez D."/>
            <person name="Boerjan W."/>
            <person name="Brun A."/>
            <person name="Brunner A."/>
            <person name="Busov V."/>
            <person name="Campbell M."/>
            <person name="Carlson J."/>
            <person name="Chalot M."/>
            <person name="Chapman J."/>
            <person name="Chen G.L."/>
            <person name="Cooper D."/>
            <person name="Coutinho P.M."/>
            <person name="Couturier J."/>
            <person name="Covert S."/>
            <person name="Cronk Q."/>
            <person name="Cunningham R."/>
            <person name="Davis J."/>
            <person name="Degroeve S."/>
            <person name="Dejardin A."/>
            <person name="Depamphilis C."/>
            <person name="Detter J."/>
            <person name="Dirks B."/>
            <person name="Dubchak I."/>
            <person name="Duplessis S."/>
            <person name="Ehlting J."/>
            <person name="Ellis B."/>
            <person name="Gendler K."/>
            <person name="Goodstein D."/>
            <person name="Gribskov M."/>
            <person name="Grimwood J."/>
            <person name="Groover A."/>
            <person name="Gunter L."/>
            <person name="Hamberger B."/>
            <person name="Heinze B."/>
            <person name="Helariutta Y."/>
            <person name="Henrissat B."/>
            <person name="Holligan D."/>
            <person name="Holt R."/>
            <person name="Huang W."/>
            <person name="Islam-Faridi N."/>
            <person name="Jones S."/>
            <person name="Jones-Rhoades M."/>
            <person name="Jorgensen R."/>
            <person name="Joshi C."/>
            <person name="Kangasjarvi J."/>
            <person name="Karlsson J."/>
            <person name="Kelleher C."/>
            <person name="Kirkpatrick R."/>
            <person name="Kirst M."/>
            <person name="Kohler A."/>
            <person name="Kalluri U."/>
            <person name="Larimer F."/>
            <person name="Leebens-Mack J."/>
            <person name="Leple J.C."/>
            <person name="Locascio P."/>
            <person name="Lou Y."/>
            <person name="Lucas S."/>
            <person name="Martin F."/>
            <person name="Montanini B."/>
            <person name="Napoli C."/>
            <person name="Nelson D.R."/>
            <person name="Nelson C."/>
            <person name="Nieminen K."/>
            <person name="Nilsson O."/>
            <person name="Pereda V."/>
            <person name="Peter G."/>
            <person name="Philippe R."/>
            <person name="Pilate G."/>
            <person name="Poliakov A."/>
            <person name="Razumovskaya J."/>
            <person name="Richardson P."/>
            <person name="Rinaldi C."/>
            <person name="Ritland K."/>
            <person name="Rouze P."/>
            <person name="Ryaboy D."/>
            <person name="Schmutz J."/>
            <person name="Schrader J."/>
            <person name="Segerman B."/>
            <person name="Shin H."/>
            <person name="Siddiqui A."/>
            <person name="Sterky F."/>
            <person name="Terry A."/>
            <person name="Tsai C.J."/>
            <person name="Uberbacher E."/>
            <person name="Unneberg P."/>
            <person name="Vahala J."/>
            <person name="Wall K."/>
            <person name="Wessler S."/>
            <person name="Yang G."/>
            <person name="Yin T."/>
            <person name="Douglas C."/>
            <person name="Marra M."/>
            <person name="Sandberg G."/>
            <person name="Van de Peer Y."/>
            <person name="Rokhsar D."/>
        </authorList>
    </citation>
    <scope>NUCLEOTIDE SEQUENCE [LARGE SCALE GENOMIC DNA]</scope>
    <source>
        <strain evidence="16">cv. Nisqually</strain>
    </source>
</reference>
<comment type="similarity">
    <text evidence="1">Belongs to the protein kinase superfamily. CMGC Ser/Thr protein kinase family. MAP kinase subfamily.</text>
</comment>
<name>A0A3N7ETK4_POPTR</name>
<dbReference type="PANTHER" id="PTHR24055">
    <property type="entry name" value="MITOGEN-ACTIVATED PROTEIN KINASE"/>
    <property type="match status" value="1"/>
</dbReference>
<dbReference type="PROSITE" id="PS50011">
    <property type="entry name" value="PROTEIN_KINASE_DOM"/>
    <property type="match status" value="1"/>
</dbReference>
<evidence type="ECO:0000256" key="2">
    <source>
        <dbReference type="ARBA" id="ARBA00012411"/>
    </source>
</evidence>
<evidence type="ECO:0000313" key="15">
    <source>
        <dbReference type="EMBL" id="RQO88302.1"/>
    </source>
</evidence>
<evidence type="ECO:0000256" key="8">
    <source>
        <dbReference type="ARBA" id="ARBA00022840"/>
    </source>
</evidence>
<dbReference type="GO" id="GO:0005524">
    <property type="term" value="F:ATP binding"/>
    <property type="evidence" value="ECO:0007669"/>
    <property type="project" value="UniProtKB-UniRule"/>
</dbReference>
<evidence type="ECO:0000256" key="3">
    <source>
        <dbReference type="ARBA" id="ARBA00022527"/>
    </source>
</evidence>
<dbReference type="EMBL" id="CM009292">
    <property type="protein sequence ID" value="RQO88302.1"/>
    <property type="molecule type" value="Genomic_DNA"/>
</dbReference>
<keyword evidence="3" id="KW-0723">Serine/threonine-protein kinase</keyword>
<dbReference type="STRING" id="3694.A0A3N7ETK4"/>
<dbReference type="InterPro" id="IPR001054">
    <property type="entry name" value="A/G_cyclase"/>
</dbReference>
<dbReference type="GO" id="GO:0005737">
    <property type="term" value="C:cytoplasm"/>
    <property type="evidence" value="ECO:0000318"/>
    <property type="project" value="GO_Central"/>
</dbReference>
<evidence type="ECO:0000256" key="1">
    <source>
        <dbReference type="ARBA" id="ARBA00008832"/>
    </source>
</evidence>
<dbReference type="InterPro" id="IPR000719">
    <property type="entry name" value="Prot_kinase_dom"/>
</dbReference>
<dbReference type="PROSITE" id="PS50125">
    <property type="entry name" value="GUANYLATE_CYCLASE_2"/>
    <property type="match status" value="1"/>
</dbReference>
<dbReference type="SMART" id="SM00220">
    <property type="entry name" value="S_TKc"/>
    <property type="match status" value="1"/>
</dbReference>
<dbReference type="Gene3D" id="1.10.510.10">
    <property type="entry name" value="Transferase(Phosphotransferase) domain 1"/>
    <property type="match status" value="1"/>
</dbReference>
<dbReference type="GO" id="GO:0009190">
    <property type="term" value="P:cyclic nucleotide biosynthetic process"/>
    <property type="evidence" value="ECO:0007669"/>
    <property type="project" value="InterPro"/>
</dbReference>
<comment type="catalytic activity">
    <reaction evidence="9">
        <text>L-threonyl-[protein] + ATP = O-phospho-L-threonyl-[protein] + ADP + H(+)</text>
        <dbReference type="Rhea" id="RHEA:46608"/>
        <dbReference type="Rhea" id="RHEA-COMP:11060"/>
        <dbReference type="Rhea" id="RHEA-COMP:11605"/>
        <dbReference type="ChEBI" id="CHEBI:15378"/>
        <dbReference type="ChEBI" id="CHEBI:30013"/>
        <dbReference type="ChEBI" id="CHEBI:30616"/>
        <dbReference type="ChEBI" id="CHEBI:61977"/>
        <dbReference type="ChEBI" id="CHEBI:456216"/>
        <dbReference type="EC" id="2.7.11.24"/>
    </reaction>
</comment>
<keyword evidence="7" id="KW-0418">Kinase</keyword>
<dbReference type="EC" id="2.7.11.24" evidence="2"/>
<evidence type="ECO:0000256" key="7">
    <source>
        <dbReference type="ARBA" id="ARBA00022777"/>
    </source>
</evidence>
<dbReference type="InterPro" id="IPR017441">
    <property type="entry name" value="Protein_kinase_ATP_BS"/>
</dbReference>
<feature type="binding site" evidence="11">
    <location>
        <position position="87"/>
    </location>
    <ligand>
        <name>ATP</name>
        <dbReference type="ChEBI" id="CHEBI:30616"/>
    </ligand>
</feature>
<dbReference type="PROSITE" id="PS00107">
    <property type="entry name" value="PROTEIN_KINASE_ATP"/>
    <property type="match status" value="1"/>
</dbReference>
<dbReference type="AlphaFoldDB" id="A0A3N7ETK4"/>
<evidence type="ECO:0000256" key="12">
    <source>
        <dbReference type="SAM" id="MobiDB-lite"/>
    </source>
</evidence>
<dbReference type="Pfam" id="PF00069">
    <property type="entry name" value="Pkinase"/>
    <property type="match status" value="1"/>
</dbReference>
<dbReference type="Proteomes" id="UP000006729">
    <property type="component" value="Chromosome 3"/>
</dbReference>
<dbReference type="GO" id="GO:0004674">
    <property type="term" value="F:protein serine/threonine kinase activity"/>
    <property type="evidence" value="ECO:0000318"/>
    <property type="project" value="GO_Central"/>
</dbReference>
<dbReference type="GO" id="GO:0035556">
    <property type="term" value="P:intracellular signal transduction"/>
    <property type="evidence" value="ECO:0000318"/>
    <property type="project" value="GO_Central"/>
</dbReference>
<protein>
    <recommendedName>
        <fullName evidence="2">mitogen-activated protein kinase</fullName>
        <ecNumber evidence="2">2.7.11.24</ecNumber>
    </recommendedName>
</protein>
<dbReference type="InParanoid" id="A0A3N7ETK4"/>
<dbReference type="InterPro" id="IPR050117">
    <property type="entry name" value="MAPK"/>
</dbReference>
<dbReference type="GO" id="GO:0004707">
    <property type="term" value="F:MAP kinase activity"/>
    <property type="evidence" value="ECO:0007669"/>
    <property type="project" value="UniProtKB-EC"/>
</dbReference>
<feature type="domain" description="Protein kinase" evidence="13">
    <location>
        <begin position="57"/>
        <end position="209"/>
    </location>
</feature>
<keyword evidence="8 11" id="KW-0067">ATP-binding</keyword>
<dbReference type="GO" id="GO:0005634">
    <property type="term" value="C:nucleus"/>
    <property type="evidence" value="ECO:0000318"/>
    <property type="project" value="GO_Central"/>
</dbReference>
<accession>A0A3N7ETK4</accession>
<evidence type="ECO:0000256" key="9">
    <source>
        <dbReference type="ARBA" id="ARBA00047592"/>
    </source>
</evidence>
<sequence>MAAINTTKESSSSGSTSEGGGAGHHHGSKIKGVLTHGGRYVQYNVYGNLFEVSSKYVPPIRPIGRGAYGIVCAAVNSDTHEEVAIKKIGNAFDNRIDAKRTLREIMLLRHMDHENVIAIRDITRPPKKEAFNDVYIVYELMDTDLHQIIRSDQALNDDHCQVWHQEQCLGLIPCDSFSEKLDSLSMCLPVVLLDSLITTWNHIIQIFFQ</sequence>
<dbReference type="InterPro" id="IPR011009">
    <property type="entry name" value="Kinase-like_dom_sf"/>
</dbReference>
<proteinExistence type="inferred from homology"/>
<organism evidence="15 16">
    <name type="scientific">Populus trichocarpa</name>
    <name type="common">Western balsam poplar</name>
    <name type="synonym">Populus balsamifera subsp. trichocarpa</name>
    <dbReference type="NCBI Taxonomy" id="3694"/>
    <lineage>
        <taxon>Eukaryota</taxon>
        <taxon>Viridiplantae</taxon>
        <taxon>Streptophyta</taxon>
        <taxon>Embryophyta</taxon>
        <taxon>Tracheophyta</taxon>
        <taxon>Spermatophyta</taxon>
        <taxon>Magnoliopsida</taxon>
        <taxon>eudicotyledons</taxon>
        <taxon>Gunneridae</taxon>
        <taxon>Pentapetalae</taxon>
        <taxon>rosids</taxon>
        <taxon>fabids</taxon>
        <taxon>Malpighiales</taxon>
        <taxon>Salicaceae</taxon>
        <taxon>Saliceae</taxon>
        <taxon>Populus</taxon>
    </lineage>
</organism>
<keyword evidence="5" id="KW-0808">Transferase</keyword>
<evidence type="ECO:0000259" key="14">
    <source>
        <dbReference type="PROSITE" id="PS50125"/>
    </source>
</evidence>
<evidence type="ECO:0000256" key="5">
    <source>
        <dbReference type="ARBA" id="ARBA00022679"/>
    </source>
</evidence>
<evidence type="ECO:0000256" key="6">
    <source>
        <dbReference type="ARBA" id="ARBA00022741"/>
    </source>
</evidence>
<comment type="catalytic activity">
    <reaction evidence="10">
        <text>L-seryl-[protein] + ATP = O-phospho-L-seryl-[protein] + ADP + H(+)</text>
        <dbReference type="Rhea" id="RHEA:17989"/>
        <dbReference type="Rhea" id="RHEA-COMP:9863"/>
        <dbReference type="Rhea" id="RHEA-COMP:11604"/>
        <dbReference type="ChEBI" id="CHEBI:15378"/>
        <dbReference type="ChEBI" id="CHEBI:29999"/>
        <dbReference type="ChEBI" id="CHEBI:30616"/>
        <dbReference type="ChEBI" id="CHEBI:83421"/>
        <dbReference type="ChEBI" id="CHEBI:456216"/>
        <dbReference type="EC" id="2.7.11.24"/>
    </reaction>
</comment>
<dbReference type="FunFam" id="3.30.200.20:FF:000046">
    <property type="entry name" value="Mitogen-activated protein kinase"/>
    <property type="match status" value="1"/>
</dbReference>
<evidence type="ECO:0000256" key="11">
    <source>
        <dbReference type="PROSITE-ProRule" id="PRU10141"/>
    </source>
</evidence>
<feature type="region of interest" description="Disordered" evidence="12">
    <location>
        <begin position="1"/>
        <end position="29"/>
    </location>
</feature>
<evidence type="ECO:0000313" key="16">
    <source>
        <dbReference type="Proteomes" id="UP000006729"/>
    </source>
</evidence>
<keyword evidence="16" id="KW-1185">Reference proteome</keyword>
<evidence type="ECO:0000259" key="13">
    <source>
        <dbReference type="PROSITE" id="PS50011"/>
    </source>
</evidence>
<feature type="compositionally biased region" description="Low complexity" evidence="12">
    <location>
        <begin position="1"/>
        <end position="16"/>
    </location>
</feature>
<evidence type="ECO:0000256" key="10">
    <source>
        <dbReference type="ARBA" id="ARBA00048312"/>
    </source>
</evidence>
<feature type="domain" description="Guanylate cyclase" evidence="14">
    <location>
        <begin position="23"/>
        <end position="57"/>
    </location>
</feature>
<evidence type="ECO:0000256" key="4">
    <source>
        <dbReference type="ARBA" id="ARBA00022553"/>
    </source>
</evidence>
<keyword evidence="4" id="KW-0597">Phosphoprotein</keyword>
<dbReference type="SUPFAM" id="SSF56112">
    <property type="entry name" value="Protein kinase-like (PK-like)"/>
    <property type="match status" value="1"/>
</dbReference>